<dbReference type="PANTHER" id="PTHR24120:SF4">
    <property type="entry name" value="GH07239P"/>
    <property type="match status" value="1"/>
</dbReference>
<sequence length="719" mass="78477">MSAEPLKEWFSSIMREDVVTVQENAEQQAESRTEDGDTGLLLAAKSGSVTIVSILAPYESGHRDAAGLTALAVGILEGKLSICKLLAPYEAHVPLFINGKEKMPLVLALEAGCLDIVAIILEYIDLNNESSTHGQYIIAAVSSGKLDVVKYALKHCAVDLKSIEQALPIATGEIEAYLKKIHDILCISTCPMCGHVNVANFSILPLHLMAAQSMTEGGSSTATATELIEKDKVILSQKLEIERLRKKLAELCVSFDNADIGLEEQNERNDLSYFSESSQLRDLSTINHLDSQDREIRLDNLEKENMGREIQIGIIDVSPDERAEPFIPTYQRSSSMPNIFPERLWAMHTDDSEAHLRDFVSQQLHRYRTIRIEQVGNTEIDMHLVKEMQEKPFDAQTNPNIYAHHYTESSLTSSAIDLPSAATSSTTSLANYGIAEPAPAPDLVEKYVYLRLRFDTYEDCLYGTIAEHVLPVTLCRLSETSDGVLQESLVNAASSHGVHAGQRLSSSCSEEISDRTPLMVAAAAGDLEGCRSILFDHIGKRTNSGRTALMFAVEGGYVDVVKLLMDKEAGKISTSRNQIAPITALQIAALRGYDAIVSLLLDTEAGIQDKYGFTALMYASANNNIACIKLLLPKEKGLLTNSKFVTGQGISALVVATANNNLEAVKLLLPAEEYVPRVRSKAIAYGAGNECVAYIKAVEEKRLSKLRAGTTVKSGGQPE</sequence>
<dbReference type="AlphaFoldDB" id="A0A132NWZ9"/>
<dbReference type="PROSITE" id="PS50297">
    <property type="entry name" value="ANK_REP_REGION"/>
    <property type="match status" value="1"/>
</dbReference>
<protein>
    <submittedName>
        <fullName evidence="2">Protein 21.1</fullName>
    </submittedName>
</protein>
<accession>A0A132NWZ9</accession>
<dbReference type="InterPro" id="IPR002110">
    <property type="entry name" value="Ankyrin_rpt"/>
</dbReference>
<feature type="repeat" description="ANK" evidence="1">
    <location>
        <begin position="544"/>
        <end position="576"/>
    </location>
</feature>
<evidence type="ECO:0000313" key="3">
    <source>
        <dbReference type="Proteomes" id="UP000070089"/>
    </source>
</evidence>
<reference evidence="2 3" key="1">
    <citation type="journal article" date="2015" name="Mol. Biochem. Parasitol.">
        <title>Identification of polymorphic genes for use in assemblage B genotyping assays through comparative genomics of multiple assemblage B Giardia duodenalis isolates.</title>
        <authorList>
            <person name="Wielinga C."/>
            <person name="Thompson R.C."/>
            <person name="Monis P."/>
            <person name="Ryan U."/>
        </authorList>
    </citation>
    <scope>NUCLEOTIDE SEQUENCE [LARGE SCALE GENOMIC DNA]</scope>
    <source>
        <strain evidence="2 3">BAH15c1</strain>
    </source>
</reference>
<keyword evidence="1" id="KW-0040">ANK repeat</keyword>
<dbReference type="SMART" id="SM00248">
    <property type="entry name" value="ANK"/>
    <property type="match status" value="9"/>
</dbReference>
<comment type="caution">
    <text evidence="2">The sequence shown here is derived from an EMBL/GenBank/DDBJ whole genome shotgun (WGS) entry which is preliminary data.</text>
</comment>
<dbReference type="PROSITE" id="PS50088">
    <property type="entry name" value="ANK_REPEAT"/>
    <property type="match status" value="1"/>
</dbReference>
<dbReference type="VEuPathDB" id="GiardiaDB:QR46_1398"/>
<organism evidence="2 3">
    <name type="scientific">Giardia duodenalis assemblage B</name>
    <dbReference type="NCBI Taxonomy" id="1394984"/>
    <lineage>
        <taxon>Eukaryota</taxon>
        <taxon>Metamonada</taxon>
        <taxon>Diplomonadida</taxon>
        <taxon>Hexamitidae</taxon>
        <taxon>Giardiinae</taxon>
        <taxon>Giardia</taxon>
    </lineage>
</organism>
<dbReference type="Proteomes" id="UP000070089">
    <property type="component" value="Unassembled WGS sequence"/>
</dbReference>
<dbReference type="Pfam" id="PF12796">
    <property type="entry name" value="Ank_2"/>
    <property type="match status" value="3"/>
</dbReference>
<dbReference type="InterPro" id="IPR036770">
    <property type="entry name" value="Ankyrin_rpt-contain_sf"/>
</dbReference>
<dbReference type="Gene3D" id="1.25.40.20">
    <property type="entry name" value="Ankyrin repeat-containing domain"/>
    <property type="match status" value="3"/>
</dbReference>
<evidence type="ECO:0000256" key="1">
    <source>
        <dbReference type="PROSITE-ProRule" id="PRU00023"/>
    </source>
</evidence>
<dbReference type="SUPFAM" id="SSF48403">
    <property type="entry name" value="Ankyrin repeat"/>
    <property type="match status" value="1"/>
</dbReference>
<evidence type="ECO:0000313" key="2">
    <source>
        <dbReference type="EMBL" id="KWX14584.1"/>
    </source>
</evidence>
<gene>
    <name evidence="2" type="ORF">QR46_1398</name>
</gene>
<dbReference type="PANTHER" id="PTHR24120">
    <property type="entry name" value="GH07239P"/>
    <property type="match status" value="1"/>
</dbReference>
<dbReference type="EMBL" id="JXTI01000028">
    <property type="protein sequence ID" value="KWX14584.1"/>
    <property type="molecule type" value="Genomic_DNA"/>
</dbReference>
<proteinExistence type="predicted"/>
<name>A0A132NWZ9_GIAIN</name>
<dbReference type="OrthoDB" id="20872at2759"/>